<dbReference type="PROSITE" id="PS51375">
    <property type="entry name" value="PPR"/>
    <property type="match status" value="4"/>
</dbReference>
<evidence type="ECO:0000313" key="4">
    <source>
        <dbReference type="EMBL" id="MBA0555364.1"/>
    </source>
</evidence>
<evidence type="ECO:0000256" key="1">
    <source>
        <dbReference type="ARBA" id="ARBA00007626"/>
    </source>
</evidence>
<name>A0A7J8LSE3_9ROSI</name>
<evidence type="ECO:0000256" key="2">
    <source>
        <dbReference type="ARBA" id="ARBA00022737"/>
    </source>
</evidence>
<feature type="repeat" description="PPR" evidence="3">
    <location>
        <begin position="29"/>
        <end position="63"/>
    </location>
</feature>
<dbReference type="InterPro" id="IPR051240">
    <property type="entry name" value="Mito_RNA-Proc/Resp"/>
</dbReference>
<keyword evidence="2" id="KW-0677">Repeat</keyword>
<dbReference type="PANTHER" id="PTHR47933">
    <property type="entry name" value="PENTATRICOPEPTIDE REPEAT-CONTAINING PROTEIN 1, MITOCHONDRIAL"/>
    <property type="match status" value="1"/>
</dbReference>
<comment type="caution">
    <text evidence="4">The sequence shown here is derived from an EMBL/GenBank/DDBJ whole genome shotgun (WGS) entry which is preliminary data.</text>
</comment>
<dbReference type="Gene3D" id="1.25.40.10">
    <property type="entry name" value="Tetratricopeptide repeat domain"/>
    <property type="match status" value="2"/>
</dbReference>
<gene>
    <name evidence="4" type="ORF">Golob_025547</name>
</gene>
<proteinExistence type="inferred from homology"/>
<dbReference type="PANTHER" id="PTHR47933:SF70">
    <property type="entry name" value="PROTON GRADIENT REGULATION3-LIKE PROTEIN"/>
    <property type="match status" value="1"/>
</dbReference>
<reference evidence="4 5" key="1">
    <citation type="journal article" date="2019" name="Genome Biol. Evol.">
        <title>Insights into the evolution of the New World diploid cottons (Gossypium, subgenus Houzingenia) based on genome sequencing.</title>
        <authorList>
            <person name="Grover C.E."/>
            <person name="Arick M.A. 2nd"/>
            <person name="Thrash A."/>
            <person name="Conover J.L."/>
            <person name="Sanders W.S."/>
            <person name="Peterson D.G."/>
            <person name="Frelichowski J.E."/>
            <person name="Scheffler J.A."/>
            <person name="Scheffler B.E."/>
            <person name="Wendel J.F."/>
        </authorList>
    </citation>
    <scope>NUCLEOTIDE SEQUENCE [LARGE SCALE GENOMIC DNA]</scope>
    <source>
        <strain evidence="4">157</strain>
        <tissue evidence="4">Leaf</tissue>
    </source>
</reference>
<dbReference type="AlphaFoldDB" id="A0A7J8LSE3"/>
<comment type="similarity">
    <text evidence="1">Belongs to the PPR family. P subfamily.</text>
</comment>
<protein>
    <recommendedName>
        <fullName evidence="6">Pentatricopeptide repeat-containing protein</fullName>
    </recommendedName>
</protein>
<dbReference type="EMBL" id="JABEZX010000005">
    <property type="protein sequence ID" value="MBA0555364.1"/>
    <property type="molecule type" value="Genomic_DNA"/>
</dbReference>
<evidence type="ECO:0008006" key="6">
    <source>
        <dbReference type="Google" id="ProtNLM"/>
    </source>
</evidence>
<dbReference type="Pfam" id="PF13041">
    <property type="entry name" value="PPR_2"/>
    <property type="match status" value="2"/>
</dbReference>
<feature type="repeat" description="PPR" evidence="3">
    <location>
        <begin position="169"/>
        <end position="203"/>
    </location>
</feature>
<dbReference type="InterPro" id="IPR011990">
    <property type="entry name" value="TPR-like_helical_dom_sf"/>
</dbReference>
<dbReference type="NCBIfam" id="TIGR00756">
    <property type="entry name" value="PPR"/>
    <property type="match status" value="4"/>
</dbReference>
<accession>A0A7J8LSE3</accession>
<dbReference type="InterPro" id="IPR002885">
    <property type="entry name" value="PPR_rpt"/>
</dbReference>
<dbReference type="Pfam" id="PF01535">
    <property type="entry name" value="PPR"/>
    <property type="match status" value="2"/>
</dbReference>
<evidence type="ECO:0000313" key="5">
    <source>
        <dbReference type="Proteomes" id="UP000593572"/>
    </source>
</evidence>
<evidence type="ECO:0000256" key="3">
    <source>
        <dbReference type="PROSITE-ProRule" id="PRU00708"/>
    </source>
</evidence>
<sequence length="304" mass="34259">MIDGLCKAGKTDEAYKLMLMMEEKGCYPNVVTYTAMIDGFGKAGKISKSLELLEQMGSKGVAPNFITYSVMINHCCIVGLLDKAYELLEEMKQTYWPRHIASYRKVIEGFNKEFIMSLGLLDEVGKSESLPFIPVYRVLIYNFIKAGRLEMALQLHHEIASFSQVPAAYCSTYNALIQSLSLARKVNKAFELYADMTRMGGVPELSTFIHLIKGLITVNKWEEALQLSDSFCQMCNYLLHMDCTLCALLTACDTRRYLQSSGPIPTPQNNSAGRYNSYSSNLLTEFLQSSAVRDDDRNKKSHHP</sequence>
<keyword evidence="5" id="KW-1185">Reference proteome</keyword>
<dbReference type="GO" id="GO:0003729">
    <property type="term" value="F:mRNA binding"/>
    <property type="evidence" value="ECO:0007669"/>
    <property type="project" value="TreeGrafter"/>
</dbReference>
<feature type="repeat" description="PPR" evidence="3">
    <location>
        <begin position="1"/>
        <end position="28"/>
    </location>
</feature>
<dbReference type="Proteomes" id="UP000593572">
    <property type="component" value="Unassembled WGS sequence"/>
</dbReference>
<feature type="repeat" description="PPR" evidence="3">
    <location>
        <begin position="64"/>
        <end position="94"/>
    </location>
</feature>
<organism evidence="4 5">
    <name type="scientific">Gossypium lobatum</name>
    <dbReference type="NCBI Taxonomy" id="34289"/>
    <lineage>
        <taxon>Eukaryota</taxon>
        <taxon>Viridiplantae</taxon>
        <taxon>Streptophyta</taxon>
        <taxon>Embryophyta</taxon>
        <taxon>Tracheophyta</taxon>
        <taxon>Spermatophyta</taxon>
        <taxon>Magnoliopsida</taxon>
        <taxon>eudicotyledons</taxon>
        <taxon>Gunneridae</taxon>
        <taxon>Pentapetalae</taxon>
        <taxon>rosids</taxon>
        <taxon>malvids</taxon>
        <taxon>Malvales</taxon>
        <taxon>Malvaceae</taxon>
        <taxon>Malvoideae</taxon>
        <taxon>Gossypium</taxon>
    </lineage>
</organism>